<accession>A0A0L8N438</accession>
<dbReference type="CDD" id="cd19076">
    <property type="entry name" value="AKR_AKR13A_13D"/>
    <property type="match status" value="1"/>
</dbReference>
<evidence type="ECO:0000259" key="2">
    <source>
        <dbReference type="Pfam" id="PF00248"/>
    </source>
</evidence>
<dbReference type="GO" id="GO:0016491">
    <property type="term" value="F:oxidoreductase activity"/>
    <property type="evidence" value="ECO:0007669"/>
    <property type="project" value="UniProtKB-KW"/>
</dbReference>
<dbReference type="InterPro" id="IPR036812">
    <property type="entry name" value="NAD(P)_OxRdtase_dom_sf"/>
</dbReference>
<gene>
    <name evidence="3" type="ORF">ADK75_04790</name>
</gene>
<proteinExistence type="predicted"/>
<dbReference type="Proteomes" id="UP000037084">
    <property type="component" value="Unassembled WGS sequence"/>
</dbReference>
<feature type="domain" description="NADP-dependent oxidoreductase" evidence="2">
    <location>
        <begin position="46"/>
        <end position="335"/>
    </location>
</feature>
<evidence type="ECO:0000313" key="3">
    <source>
        <dbReference type="EMBL" id="KOG57305.1"/>
    </source>
</evidence>
<dbReference type="PANTHER" id="PTHR43625">
    <property type="entry name" value="AFLATOXIN B1 ALDEHYDE REDUCTASE"/>
    <property type="match status" value="1"/>
</dbReference>
<dbReference type="SUPFAM" id="SSF51430">
    <property type="entry name" value="NAD(P)-linked oxidoreductase"/>
    <property type="match status" value="1"/>
</dbReference>
<evidence type="ECO:0000256" key="1">
    <source>
        <dbReference type="ARBA" id="ARBA00023002"/>
    </source>
</evidence>
<dbReference type="Pfam" id="PF00248">
    <property type="entry name" value="Aldo_ket_red"/>
    <property type="match status" value="1"/>
</dbReference>
<reference evidence="4" key="1">
    <citation type="submission" date="2015-07" db="EMBL/GenBank/DDBJ databases">
        <authorList>
            <consortium name="Consortium for Microbial Forensics and Genomics (microFORGE)"/>
            <person name="Knight B.M."/>
            <person name="Roberts D.P."/>
            <person name="Lin D."/>
            <person name="Hari K."/>
            <person name="Fletcher J."/>
            <person name="Melcher U."/>
            <person name="Blagden T."/>
            <person name="Winegar R.A."/>
        </authorList>
    </citation>
    <scope>NUCLEOTIDE SEQUENCE [LARGE SCALE GENOMIC DNA]</scope>
    <source>
        <strain evidence="4">NRRL B-1447</strain>
    </source>
</reference>
<protein>
    <submittedName>
        <fullName evidence="3">Aldo/keto reductase</fullName>
    </submittedName>
</protein>
<dbReference type="EMBL" id="LGUV01000013">
    <property type="protein sequence ID" value="KOG57305.1"/>
    <property type="molecule type" value="Genomic_DNA"/>
</dbReference>
<dbReference type="InterPro" id="IPR050791">
    <property type="entry name" value="Aldo-Keto_reductase"/>
</dbReference>
<comment type="caution">
    <text evidence="3">The sequence shown here is derived from an EMBL/GenBank/DDBJ whole genome shotgun (WGS) entry which is preliminary data.</text>
</comment>
<name>A0A0L8N438_STRVG</name>
<sequence length="356" mass="38110">MRLLTNGADASQTISIQLVTSAETAEEHTMEIRALGSQGLKVGAEGLGLMGMSAHYGATDETESLATIDRALELGVTLLDTAEGYGPFRNEQLLGKALTGRRDAAVVATKTGVEFSDEGAFLGHNASPEYIRRSADRSLRHLGTDHIDLYYLHRVDPNVPIEESVGALAELVEAGKVRHIGLCEVSPTTIARAHAVHPLAAVQTEYSLFERGIEHDGVLDTLRELGIGLVAYSPLGRGFLSGAITSPDDFAADDFRRTDPRFQGENFHRNLAVVDQVRRLAAEKGVTPSQLALAWTLQQGAVPIPGTKRRRYLEENVAATDVTITPAELAAIDAVAPHGVASGDRYAPELMASLNG</sequence>
<dbReference type="eggNOG" id="COG0667">
    <property type="taxonomic scope" value="Bacteria"/>
</dbReference>
<dbReference type="Gene3D" id="3.20.20.100">
    <property type="entry name" value="NADP-dependent oxidoreductase domain"/>
    <property type="match status" value="1"/>
</dbReference>
<dbReference type="GO" id="GO:0005737">
    <property type="term" value="C:cytoplasm"/>
    <property type="evidence" value="ECO:0007669"/>
    <property type="project" value="TreeGrafter"/>
</dbReference>
<dbReference type="AlphaFoldDB" id="A0A0L8N438"/>
<dbReference type="PATRIC" id="fig|1961.12.peg.1021"/>
<keyword evidence="1" id="KW-0560">Oxidoreductase</keyword>
<evidence type="ECO:0000313" key="4">
    <source>
        <dbReference type="Proteomes" id="UP000037084"/>
    </source>
</evidence>
<dbReference type="PANTHER" id="PTHR43625:SF40">
    <property type="entry name" value="ALDO-KETO REDUCTASE YAKC [NADP(+)]"/>
    <property type="match status" value="1"/>
</dbReference>
<organism evidence="3 4">
    <name type="scientific">Streptomyces virginiae</name>
    <name type="common">Streptomyces cinnamonensis</name>
    <dbReference type="NCBI Taxonomy" id="1961"/>
    <lineage>
        <taxon>Bacteria</taxon>
        <taxon>Bacillati</taxon>
        <taxon>Actinomycetota</taxon>
        <taxon>Actinomycetes</taxon>
        <taxon>Kitasatosporales</taxon>
        <taxon>Streptomycetaceae</taxon>
        <taxon>Streptomyces</taxon>
    </lineage>
</organism>
<dbReference type="InterPro" id="IPR023210">
    <property type="entry name" value="NADP_OxRdtase_dom"/>
</dbReference>